<dbReference type="Gene3D" id="2.40.50.230">
    <property type="entry name" value="Gp5 N-terminal domain"/>
    <property type="match status" value="1"/>
</dbReference>
<feature type="domain" description="Gp5/Type VI secretion system Vgr protein OB-fold" evidence="1">
    <location>
        <begin position="37"/>
        <end position="92"/>
    </location>
</feature>
<evidence type="ECO:0000313" key="2">
    <source>
        <dbReference type="EMBL" id="AKV07009.1"/>
    </source>
</evidence>
<dbReference type="OrthoDB" id="4931325at2"/>
<evidence type="ECO:0000259" key="1">
    <source>
        <dbReference type="Pfam" id="PF04717"/>
    </source>
</evidence>
<sequence length="203" mass="21601">MFDALLRQQLGPIIERLAEMEAELEDLHRRTDSLCRIGVCQEVDAASNTCRVSHGELLSPAIRFFNPSAGAQSESRIPSVGEQCLLLNHGGGEGGAQSVALFGLNGNQFPPASTQASLTRRLYLDGTESGYDDARHVLHWKNGPAAFSGSREALELNLGPARLAITPEAIELQLGAVGLRLDASGVHLSGPVVDHQGRVISTA</sequence>
<dbReference type="InterPro" id="IPR013046">
    <property type="entry name" value="GpV/Gp45"/>
</dbReference>
<name>A0A0K1QML0_PSEFL</name>
<dbReference type="EMBL" id="CP010945">
    <property type="protein sequence ID" value="AKV07009.1"/>
    <property type="molecule type" value="Genomic_DNA"/>
</dbReference>
<dbReference type="InterPro" id="IPR037026">
    <property type="entry name" value="Vgr_OB-fold_dom_sf"/>
</dbReference>
<evidence type="ECO:0000313" key="3">
    <source>
        <dbReference type="Proteomes" id="UP000017175"/>
    </source>
</evidence>
<protein>
    <submittedName>
        <fullName evidence="2">Baseplate assembly protein</fullName>
    </submittedName>
</protein>
<dbReference type="AlphaFoldDB" id="A0A0K1QML0"/>
<accession>A0A0K1QML0</accession>
<dbReference type="eggNOG" id="COG4540">
    <property type="taxonomic scope" value="Bacteria"/>
</dbReference>
<gene>
    <name evidence="2" type="ORF">B723_11565</name>
</gene>
<dbReference type="InterPro" id="IPR006531">
    <property type="entry name" value="Gp5/Vgr_OB"/>
</dbReference>
<dbReference type="NCBIfam" id="TIGR01644">
    <property type="entry name" value="phage_P2_V"/>
    <property type="match status" value="1"/>
</dbReference>
<dbReference type="Proteomes" id="UP000017175">
    <property type="component" value="Chromosome"/>
</dbReference>
<organism evidence="2 3">
    <name type="scientific">Pseudomonas fluorescens NCIMB 11764</name>
    <dbReference type="NCBI Taxonomy" id="1221522"/>
    <lineage>
        <taxon>Bacteria</taxon>
        <taxon>Pseudomonadati</taxon>
        <taxon>Pseudomonadota</taxon>
        <taxon>Gammaproteobacteria</taxon>
        <taxon>Pseudomonadales</taxon>
        <taxon>Pseudomonadaceae</taxon>
        <taxon>Pseudomonas</taxon>
    </lineage>
</organism>
<dbReference type="Pfam" id="PF04717">
    <property type="entry name" value="Phage_base_V"/>
    <property type="match status" value="1"/>
</dbReference>
<dbReference type="RefSeq" id="WP_017336740.1">
    <property type="nucleotide sequence ID" value="NZ_CP010945.1"/>
</dbReference>
<proteinExistence type="predicted"/>
<reference evidence="2 3" key="1">
    <citation type="journal article" date="2012" name="J. Bacteriol.">
        <title>Draft genome sequence of the cyanide-utilizing bacterium Pseudomonas fluorescens strain NCIMB 11764.</title>
        <authorList>
            <person name="Vilo C.A."/>
            <person name="Benedik M.J."/>
            <person name="Kunz D.A."/>
            <person name="Dong Q."/>
        </authorList>
    </citation>
    <scope>NUCLEOTIDE SEQUENCE [LARGE SCALE GENOMIC DNA]</scope>
    <source>
        <strain evidence="2 3">NCIMB 11764</strain>
    </source>
</reference>